<feature type="transmembrane region" description="Helical" evidence="1">
    <location>
        <begin position="54"/>
        <end position="77"/>
    </location>
</feature>
<keyword evidence="1" id="KW-0812">Transmembrane</keyword>
<accession>A0A0C2W2Y9</accession>
<name>A0A0C2W2Y9_9BACL</name>
<evidence type="ECO:0008006" key="4">
    <source>
        <dbReference type="Google" id="ProtNLM"/>
    </source>
</evidence>
<gene>
    <name evidence="2" type="ORF">KR50_08570</name>
</gene>
<feature type="transmembrane region" description="Helical" evidence="1">
    <location>
        <begin position="6"/>
        <end position="21"/>
    </location>
</feature>
<feature type="transmembrane region" description="Helical" evidence="1">
    <location>
        <begin position="110"/>
        <end position="129"/>
    </location>
</feature>
<evidence type="ECO:0000313" key="2">
    <source>
        <dbReference type="EMBL" id="KIL50976.1"/>
    </source>
</evidence>
<keyword evidence="3" id="KW-1185">Reference proteome</keyword>
<organism evidence="2 3">
    <name type="scientific">Jeotgalibacillus campisalis</name>
    <dbReference type="NCBI Taxonomy" id="220754"/>
    <lineage>
        <taxon>Bacteria</taxon>
        <taxon>Bacillati</taxon>
        <taxon>Bacillota</taxon>
        <taxon>Bacilli</taxon>
        <taxon>Bacillales</taxon>
        <taxon>Caryophanaceae</taxon>
        <taxon>Jeotgalibacillus</taxon>
    </lineage>
</organism>
<dbReference type="EMBL" id="JXRR01000008">
    <property type="protein sequence ID" value="KIL50976.1"/>
    <property type="molecule type" value="Genomic_DNA"/>
</dbReference>
<protein>
    <recommendedName>
        <fullName evidence="4">Beta-carotene 15,15'-monooxygenase</fullName>
    </recommendedName>
</protein>
<comment type="caution">
    <text evidence="2">The sequence shown here is derived from an EMBL/GenBank/DDBJ whole genome shotgun (WGS) entry which is preliminary data.</text>
</comment>
<evidence type="ECO:0000256" key="1">
    <source>
        <dbReference type="SAM" id="Phobius"/>
    </source>
</evidence>
<sequence length="301" mass="34195">MVIGSMLDLIIVAPLLAYAAFPISKKQAAGLTVLGLLAARFIIPMEYFAPYTMFLYIALIAEGVLILIEIALIVWLIRKVPSIKAEMNRMDAGPIFALLPAVQKMTKDRLFIRVILSEGMMLYYALFSWRKNPPRHEGAVTLHKNTSAIAFHIMIIHAIVIETIGIHWWLHDRWPVLSIILLCLNMYSILLFLAEIQITRLHPVEVKNGNVYAAQGLMKRIVFQLKNIEKVEWNTQPGAHAMTFMLKDFEEVHAQAVVSLKKPVEGSLFMGKKQMVTVVAFRVDEPEKFKRLLEGNRTDVC</sequence>
<feature type="transmembrane region" description="Helical" evidence="1">
    <location>
        <begin position="28"/>
        <end position="48"/>
    </location>
</feature>
<feature type="transmembrane region" description="Helical" evidence="1">
    <location>
        <begin position="176"/>
        <end position="194"/>
    </location>
</feature>
<dbReference type="Proteomes" id="UP000031972">
    <property type="component" value="Unassembled WGS sequence"/>
</dbReference>
<reference evidence="2 3" key="1">
    <citation type="submission" date="2015-01" db="EMBL/GenBank/DDBJ databases">
        <title>Jeotgalibacillus campisalis genome sequencing.</title>
        <authorList>
            <person name="Goh K.M."/>
            <person name="Chan K.-G."/>
            <person name="Yaakop A.S."/>
            <person name="Ee R."/>
            <person name="Gan H.M."/>
            <person name="Chan C.S."/>
        </authorList>
    </citation>
    <scope>NUCLEOTIDE SEQUENCE [LARGE SCALE GENOMIC DNA]</scope>
    <source>
        <strain evidence="2 3">SF-57</strain>
    </source>
</reference>
<proteinExistence type="predicted"/>
<keyword evidence="1" id="KW-0472">Membrane</keyword>
<keyword evidence="1" id="KW-1133">Transmembrane helix</keyword>
<dbReference type="AlphaFoldDB" id="A0A0C2W2Y9"/>
<feature type="transmembrane region" description="Helical" evidence="1">
    <location>
        <begin position="149"/>
        <end position="169"/>
    </location>
</feature>
<dbReference type="PATRIC" id="fig|220754.4.peg.877"/>
<evidence type="ECO:0000313" key="3">
    <source>
        <dbReference type="Proteomes" id="UP000031972"/>
    </source>
</evidence>